<protein>
    <submittedName>
        <fullName evidence="7">Mechanosensitive ion channel family protein</fullName>
    </submittedName>
</protein>
<evidence type="ECO:0000256" key="1">
    <source>
        <dbReference type="ARBA" id="ARBA00004370"/>
    </source>
</evidence>
<sequence length="279" mass="30670">MTEFEFFARYEMGRIIITLVTLLITIIVMKLIQKHARLYVGDSVELARRRGNFVLLKNLVLLAAVIVVGTIWASKIAGAALSLAAVAGAMLIISKEFLANLLGSAFLTVSRLYRVGDFIELDGISGRVIDTDLLATTLSEAQEGSQVTSRTVTLPHSLLLVKPLRNLTATGAYVVHLLKVVADPAEDLIALEQALLKAAIEVCTPWMAQADAHLQRIESREMVDLPSAEPKVILQLNDVKQATLSLRYTCRPNERVKVEQAILRHYLAQRKAMQCAISA</sequence>
<dbReference type="RefSeq" id="WP_119786561.1">
    <property type="nucleotide sequence ID" value="NZ_QYUQ01000002.1"/>
</dbReference>
<evidence type="ECO:0000313" key="8">
    <source>
        <dbReference type="Proteomes" id="UP000266327"/>
    </source>
</evidence>
<comment type="caution">
    <text evidence="7">The sequence shown here is derived from an EMBL/GenBank/DDBJ whole genome shotgun (WGS) entry which is preliminary data.</text>
</comment>
<gene>
    <name evidence="7" type="ORF">D3878_16990</name>
</gene>
<dbReference type="InterPro" id="IPR006685">
    <property type="entry name" value="MscS_channel_2nd"/>
</dbReference>
<evidence type="ECO:0000313" key="7">
    <source>
        <dbReference type="EMBL" id="RJG03062.1"/>
    </source>
</evidence>
<proteinExistence type="predicted"/>
<dbReference type="GO" id="GO:0016020">
    <property type="term" value="C:membrane"/>
    <property type="evidence" value="ECO:0007669"/>
    <property type="project" value="UniProtKB-SubCell"/>
</dbReference>
<evidence type="ECO:0000256" key="5">
    <source>
        <dbReference type="SAM" id="Phobius"/>
    </source>
</evidence>
<keyword evidence="4 5" id="KW-0472">Membrane</keyword>
<dbReference type="InterPro" id="IPR010920">
    <property type="entry name" value="LSM_dom_sf"/>
</dbReference>
<dbReference type="AlphaFoldDB" id="A0A3A3G918"/>
<dbReference type="OrthoDB" id="9775421at2"/>
<accession>A0A3A3G918</accession>
<feature type="transmembrane region" description="Helical" evidence="5">
    <location>
        <begin position="53"/>
        <end position="73"/>
    </location>
</feature>
<dbReference type="EMBL" id="QYUQ01000002">
    <property type="protein sequence ID" value="RJG03062.1"/>
    <property type="molecule type" value="Genomic_DNA"/>
</dbReference>
<dbReference type="Gene3D" id="2.30.30.60">
    <property type="match status" value="1"/>
</dbReference>
<feature type="domain" description="Mechanosensitive ion channel MscS" evidence="6">
    <location>
        <begin position="98"/>
        <end position="168"/>
    </location>
</feature>
<evidence type="ECO:0000256" key="3">
    <source>
        <dbReference type="ARBA" id="ARBA00022989"/>
    </source>
</evidence>
<feature type="transmembrane region" description="Helical" evidence="5">
    <location>
        <begin position="12"/>
        <end position="32"/>
    </location>
</feature>
<dbReference type="GO" id="GO:0008381">
    <property type="term" value="F:mechanosensitive monoatomic ion channel activity"/>
    <property type="evidence" value="ECO:0007669"/>
    <property type="project" value="UniProtKB-ARBA"/>
</dbReference>
<comment type="subcellular location">
    <subcellularLocation>
        <location evidence="1">Membrane</location>
    </subcellularLocation>
</comment>
<keyword evidence="3 5" id="KW-1133">Transmembrane helix</keyword>
<feature type="transmembrane region" description="Helical" evidence="5">
    <location>
        <begin position="79"/>
        <end position="102"/>
    </location>
</feature>
<dbReference type="Pfam" id="PF00924">
    <property type="entry name" value="MS_channel_2nd"/>
    <property type="match status" value="1"/>
</dbReference>
<evidence type="ECO:0000259" key="6">
    <source>
        <dbReference type="Pfam" id="PF00924"/>
    </source>
</evidence>
<reference evidence="8" key="1">
    <citation type="submission" date="2018-09" db="EMBL/GenBank/DDBJ databases">
        <authorList>
            <person name="Zhu H."/>
        </authorList>
    </citation>
    <scope>NUCLEOTIDE SEQUENCE [LARGE SCALE GENOMIC DNA]</scope>
    <source>
        <strain evidence="8">K1S02-23</strain>
    </source>
</reference>
<evidence type="ECO:0000256" key="2">
    <source>
        <dbReference type="ARBA" id="ARBA00022692"/>
    </source>
</evidence>
<dbReference type="SUPFAM" id="SSF50182">
    <property type="entry name" value="Sm-like ribonucleoproteins"/>
    <property type="match status" value="1"/>
</dbReference>
<organism evidence="7 8">
    <name type="scientific">Noviherbaspirillum sedimenti</name>
    <dbReference type="NCBI Taxonomy" id="2320865"/>
    <lineage>
        <taxon>Bacteria</taxon>
        <taxon>Pseudomonadati</taxon>
        <taxon>Pseudomonadota</taxon>
        <taxon>Betaproteobacteria</taxon>
        <taxon>Burkholderiales</taxon>
        <taxon>Oxalobacteraceae</taxon>
        <taxon>Noviherbaspirillum</taxon>
    </lineage>
</organism>
<keyword evidence="8" id="KW-1185">Reference proteome</keyword>
<evidence type="ECO:0000256" key="4">
    <source>
        <dbReference type="ARBA" id="ARBA00023136"/>
    </source>
</evidence>
<dbReference type="InterPro" id="IPR023408">
    <property type="entry name" value="MscS_beta-dom_sf"/>
</dbReference>
<dbReference type="PANTHER" id="PTHR30566">
    <property type="entry name" value="YNAI-RELATED MECHANOSENSITIVE ION CHANNEL"/>
    <property type="match status" value="1"/>
</dbReference>
<dbReference type="PANTHER" id="PTHR30566:SF27">
    <property type="entry name" value="MECHANOSENSITIVE ION CHANNEL PROTEIN"/>
    <property type="match status" value="1"/>
</dbReference>
<keyword evidence="2 5" id="KW-0812">Transmembrane</keyword>
<dbReference type="Proteomes" id="UP000266327">
    <property type="component" value="Unassembled WGS sequence"/>
</dbReference>
<name>A0A3A3G918_9BURK</name>